<dbReference type="Pfam" id="PF13641">
    <property type="entry name" value="Glyco_tranf_2_3"/>
    <property type="match status" value="1"/>
</dbReference>
<feature type="domain" description="GH26" evidence="11">
    <location>
        <begin position="554"/>
        <end position="858"/>
    </location>
</feature>
<dbReference type="InterPro" id="IPR022790">
    <property type="entry name" value="GH26_dom"/>
</dbReference>
<keyword evidence="3 12" id="KW-0808">Transferase</keyword>
<evidence type="ECO:0000256" key="8">
    <source>
        <dbReference type="ARBA" id="ARBA00023295"/>
    </source>
</evidence>
<dbReference type="SUPFAM" id="SSF53448">
    <property type="entry name" value="Nucleotide-diphospho-sugar transferases"/>
    <property type="match status" value="1"/>
</dbReference>
<evidence type="ECO:0000256" key="5">
    <source>
        <dbReference type="ARBA" id="ARBA00022801"/>
    </source>
</evidence>
<dbReference type="RefSeq" id="WP_136335455.1">
    <property type="nucleotide sequence ID" value="NZ_QXMP01000002.1"/>
</dbReference>
<proteinExistence type="inferred from homology"/>
<evidence type="ECO:0000313" key="13">
    <source>
        <dbReference type="Proteomes" id="UP000305939"/>
    </source>
</evidence>
<dbReference type="GO" id="GO:0016757">
    <property type="term" value="F:glycosyltransferase activity"/>
    <property type="evidence" value="ECO:0007669"/>
    <property type="project" value="UniProtKB-KW"/>
</dbReference>
<feature type="transmembrane region" description="Helical" evidence="10">
    <location>
        <begin position="333"/>
        <end position="357"/>
    </location>
</feature>
<feature type="transmembrane region" description="Helical" evidence="10">
    <location>
        <begin position="467"/>
        <end position="488"/>
    </location>
</feature>
<feature type="transmembrane region" description="Helical" evidence="10">
    <location>
        <begin position="363"/>
        <end position="384"/>
    </location>
</feature>
<dbReference type="PANTHER" id="PTHR43867">
    <property type="entry name" value="CELLULOSE SYNTHASE CATALYTIC SUBUNIT A [UDP-FORMING]"/>
    <property type="match status" value="1"/>
</dbReference>
<evidence type="ECO:0000313" key="12">
    <source>
        <dbReference type="EMBL" id="THD69967.1"/>
    </source>
</evidence>
<accession>A0A4S3M6U8</accession>
<dbReference type="SUPFAM" id="SSF51445">
    <property type="entry name" value="(Trans)glycosidases"/>
    <property type="match status" value="2"/>
</dbReference>
<sequence>MRKNKLVKQPTLKQRNTLRLMIVLGMISLLNFFYWFFSPQFTGNSFLYGLLIIVIIYVSARLVYEWYHYWSISIPEDKPKTIPLSVDFLTTYFPGEPYEMIENTLLAIKNVRYPHTTILCDEANDERLIEFCRRHGIKHISRDNRVDAKAGNINNALRNIATGEICVILDPDHVPQPDFLDDIIPYFQDPEIGYVQIVQAYNNFDESYVAKGAAQQTFQFYGPMMMCMNSYGTVNAIGANCTFRRAALDSIGGHAPGLAEDMHTSMLLHAKGWKSIYVPKVLARGLVPSSLTAYYKQQLKWSRGTLELLVSVYPKIFKTLSNRQRLHYATIPLHYLVGFIYFFNFLIPIISLITATSPWKGNILFFGLITIPLITSLLVIRSFVQRWVMEESERGFHMIGGLLLISTWWVFCVGAIYTVLRKKVPYLPTPKTGEDKTSWKLMIPNAVIALVSLFAIIYGLSKDFTPFSIFMSGFAGLNIGFMLFSFYLASHKYVEIESIGNTFKKGYYQGKFWIKQLFWDFRHGLYRNIRQAALPLVIISFLISFSLIFYDQYMKWEGVQSYPELPVLPNKLLGIYAPNNVNGLSDPERTEQAESALSTKFDLVAHYIPWGDTRPNHDISTLLASEQARTHTPFITWEPWGSTFDFSKDHDDLQEEREIFKYITNGYFDNYLSEVASQIKAYNGRVYLRFAHEFDNPQYPWSRSGGNTPDQFKTAWSYVHTFFKKQGVNNVKWIWSPWKPNSISEYYPGDTYVDLIGVTALHYGKINETGIPYSFDQLYLPIKDSLHAAGIRKPVILSEFGSLNLENGQINWINEALDSIYFNHTEITGMVFFNSDIDKNIPIDNTSLSTLDWTLTETNNIRYKLWELEKEYTEANKKEITPTPIKTDRLFSERNKLPDTIRGISYKKGQNWYKNYQVMDIQTVLKDFEHMKMLGLNTVKYFGSSVYDRNMLKAADAKAMHIIYGLWLPESLNSNTAKVENIEDDILQAVARLKDKKEIIAWNLGNDIISKIYQYNKPDQAAIKITEHLKWLQKLIGNIKALDAERPVIIDLELNSYAYKNAELLINQLAQLDMLSISVKSNTFDEEFFKLAQLKGIPYMIGDIKPSELTRFNQIPSRFLFRNWQDQHESNLVSFDGIIDHKGRKKNNYFMAKEIMQGSLINAKKSQRVSILRPAMRLTPDKEYQYYALLRNQETEQWKYAIPNERNQLEWYLVKCDRFGTPLAFKSLGTGIDKSIQIPESYENYVLVLKFISEGVVHTAQSSLNIPLENTEPALVALYGS</sequence>
<keyword evidence="4 10" id="KW-0812">Transmembrane</keyword>
<evidence type="ECO:0000259" key="11">
    <source>
        <dbReference type="PROSITE" id="PS51764"/>
    </source>
</evidence>
<feature type="transmembrane region" description="Helical" evidence="10">
    <location>
        <begin position="20"/>
        <end position="37"/>
    </location>
</feature>
<keyword evidence="5 9" id="KW-0378">Hydrolase</keyword>
<evidence type="ECO:0000256" key="9">
    <source>
        <dbReference type="PROSITE-ProRule" id="PRU01100"/>
    </source>
</evidence>
<keyword evidence="8 9" id="KW-0326">Glycosidase</keyword>
<dbReference type="Pfam" id="PF02156">
    <property type="entry name" value="Glyco_hydro_26"/>
    <property type="match status" value="1"/>
</dbReference>
<dbReference type="Proteomes" id="UP000305939">
    <property type="component" value="Unassembled WGS sequence"/>
</dbReference>
<evidence type="ECO:0000256" key="4">
    <source>
        <dbReference type="ARBA" id="ARBA00022692"/>
    </source>
</evidence>
<keyword evidence="13" id="KW-1185">Reference proteome</keyword>
<organism evidence="12 13">
    <name type="scientific">Robertkochia marina</name>
    <dbReference type="NCBI Taxonomy" id="1227945"/>
    <lineage>
        <taxon>Bacteria</taxon>
        <taxon>Pseudomonadati</taxon>
        <taxon>Bacteroidota</taxon>
        <taxon>Flavobacteriia</taxon>
        <taxon>Flavobacteriales</taxon>
        <taxon>Flavobacteriaceae</taxon>
        <taxon>Robertkochia</taxon>
    </lineage>
</organism>
<protein>
    <submittedName>
        <fullName evidence="12">Glycosyltransferase</fullName>
    </submittedName>
</protein>
<feature type="transmembrane region" description="Helical" evidence="10">
    <location>
        <begin position="396"/>
        <end position="419"/>
    </location>
</feature>
<dbReference type="InterPro" id="IPR050321">
    <property type="entry name" value="Glycosyltr_2/OpgH_subfam"/>
</dbReference>
<reference evidence="12 13" key="1">
    <citation type="submission" date="2019-04" db="EMBL/GenBank/DDBJ databases">
        <title>Draft genome sequence of Robertkochia marina CC-AMO-30D.</title>
        <authorList>
            <person name="Hameed A."/>
            <person name="Lin S.-Y."/>
            <person name="Shahina M."/>
            <person name="Lai W.-A."/>
            <person name="Young C.-C."/>
        </authorList>
    </citation>
    <scope>NUCLEOTIDE SEQUENCE [LARGE SCALE GENOMIC DNA]</scope>
    <source>
        <strain evidence="12 13">CC-AMO-30D</strain>
    </source>
</reference>
<comment type="subcellular location">
    <subcellularLocation>
        <location evidence="1">Membrane</location>
        <topology evidence="1">Multi-pass membrane protein</topology>
    </subcellularLocation>
</comment>
<feature type="active site" description="Nucleophile" evidence="9">
    <location>
        <position position="799"/>
    </location>
</feature>
<feature type="active site" description="Proton donor" evidence="9">
    <location>
        <position position="693"/>
    </location>
</feature>
<evidence type="ECO:0000256" key="3">
    <source>
        <dbReference type="ARBA" id="ARBA00022679"/>
    </source>
</evidence>
<comment type="similarity">
    <text evidence="9">Belongs to the glycosyl hydrolase 26 family.</text>
</comment>
<comment type="caution">
    <text evidence="12">The sequence shown here is derived from an EMBL/GenBank/DDBJ whole genome shotgun (WGS) entry which is preliminary data.</text>
</comment>
<dbReference type="PANTHER" id="PTHR43867:SF2">
    <property type="entry name" value="CELLULOSE SYNTHASE CATALYTIC SUBUNIT A [UDP-FORMING]"/>
    <property type="match status" value="1"/>
</dbReference>
<dbReference type="InterPro" id="IPR017853">
    <property type="entry name" value="GH"/>
</dbReference>
<evidence type="ECO:0000256" key="10">
    <source>
        <dbReference type="SAM" id="Phobius"/>
    </source>
</evidence>
<keyword evidence="6 10" id="KW-1133">Transmembrane helix</keyword>
<evidence type="ECO:0000256" key="2">
    <source>
        <dbReference type="ARBA" id="ARBA00022676"/>
    </source>
</evidence>
<dbReference type="Gene3D" id="3.90.550.10">
    <property type="entry name" value="Spore Coat Polysaccharide Biosynthesis Protein SpsA, Chain A"/>
    <property type="match status" value="1"/>
</dbReference>
<dbReference type="GO" id="GO:0004553">
    <property type="term" value="F:hydrolase activity, hydrolyzing O-glycosyl compounds"/>
    <property type="evidence" value="ECO:0007669"/>
    <property type="project" value="InterPro"/>
</dbReference>
<dbReference type="EMBL" id="SSMC01000001">
    <property type="protein sequence ID" value="THD69967.1"/>
    <property type="molecule type" value="Genomic_DNA"/>
</dbReference>
<dbReference type="GO" id="GO:0016020">
    <property type="term" value="C:membrane"/>
    <property type="evidence" value="ECO:0007669"/>
    <property type="project" value="UniProtKB-SubCell"/>
</dbReference>
<feature type="transmembrane region" description="Helical" evidence="10">
    <location>
        <begin position="439"/>
        <end position="460"/>
    </location>
</feature>
<name>A0A4S3M6U8_9FLAO</name>
<dbReference type="Gene3D" id="3.20.20.80">
    <property type="entry name" value="Glycosidases"/>
    <property type="match status" value="2"/>
</dbReference>
<dbReference type="OrthoDB" id="9802773at2"/>
<feature type="transmembrane region" description="Helical" evidence="10">
    <location>
        <begin position="43"/>
        <end position="64"/>
    </location>
</feature>
<gene>
    <name evidence="12" type="ORF">E7Z59_06470</name>
</gene>
<dbReference type="PROSITE" id="PS51764">
    <property type="entry name" value="GH26"/>
    <property type="match status" value="1"/>
</dbReference>
<evidence type="ECO:0000256" key="6">
    <source>
        <dbReference type="ARBA" id="ARBA00022989"/>
    </source>
</evidence>
<dbReference type="InterPro" id="IPR029044">
    <property type="entry name" value="Nucleotide-diphossugar_trans"/>
</dbReference>
<dbReference type="CDD" id="cd06421">
    <property type="entry name" value="CESA_CelA_like"/>
    <property type="match status" value="1"/>
</dbReference>
<keyword evidence="2" id="KW-0328">Glycosyltransferase</keyword>
<evidence type="ECO:0000256" key="7">
    <source>
        <dbReference type="ARBA" id="ARBA00023136"/>
    </source>
</evidence>
<keyword evidence="7 10" id="KW-0472">Membrane</keyword>
<evidence type="ECO:0000256" key="1">
    <source>
        <dbReference type="ARBA" id="ARBA00004141"/>
    </source>
</evidence>